<evidence type="ECO:0000256" key="5">
    <source>
        <dbReference type="ARBA" id="ARBA00022692"/>
    </source>
</evidence>
<feature type="domain" description="TonB-dependent receptor plug" evidence="14">
    <location>
        <begin position="90"/>
        <end position="200"/>
    </location>
</feature>
<dbReference type="InterPro" id="IPR036942">
    <property type="entry name" value="Beta-barrel_TonB_sf"/>
</dbReference>
<evidence type="ECO:0000259" key="13">
    <source>
        <dbReference type="Pfam" id="PF00593"/>
    </source>
</evidence>
<evidence type="ECO:0000256" key="3">
    <source>
        <dbReference type="ARBA" id="ARBA00022448"/>
    </source>
</evidence>
<name>A0AAD2C267_9RALS</name>
<comment type="caution">
    <text evidence="15">The sequence shown here is derived from an EMBL/GenBank/DDBJ whole genome shotgun (WGS) entry which is preliminary data.</text>
</comment>
<dbReference type="CDD" id="cd01347">
    <property type="entry name" value="ligand_gated_channel"/>
    <property type="match status" value="1"/>
</dbReference>
<comment type="similarity">
    <text evidence="2 11 12">Belongs to the TonB-dependent receptor family.</text>
</comment>
<evidence type="ECO:0000256" key="11">
    <source>
        <dbReference type="PROSITE-ProRule" id="PRU01360"/>
    </source>
</evidence>
<keyword evidence="3 11" id="KW-0813">Transport</keyword>
<dbReference type="Gene3D" id="2.40.170.20">
    <property type="entry name" value="TonB-dependent receptor, beta-barrel domain"/>
    <property type="match status" value="1"/>
</dbReference>
<dbReference type="InterPro" id="IPR000531">
    <property type="entry name" value="Beta-barrel_TonB"/>
</dbReference>
<keyword evidence="6" id="KW-0732">Signal</keyword>
<keyword evidence="8 11" id="KW-0472">Membrane</keyword>
<evidence type="ECO:0000313" key="15">
    <source>
        <dbReference type="EMBL" id="CAJ0892255.1"/>
    </source>
</evidence>
<dbReference type="GO" id="GO:0009279">
    <property type="term" value="C:cell outer membrane"/>
    <property type="evidence" value="ECO:0007669"/>
    <property type="project" value="UniProtKB-SubCell"/>
</dbReference>
<evidence type="ECO:0000313" key="16">
    <source>
        <dbReference type="EMBL" id="CAJ0902413.1"/>
    </source>
</evidence>
<protein>
    <submittedName>
        <fullName evidence="15">Vitamin B12 transporter BtuB</fullName>
    </submittedName>
</protein>
<dbReference type="Pfam" id="PF00593">
    <property type="entry name" value="TonB_dep_Rec_b-barrel"/>
    <property type="match status" value="1"/>
</dbReference>
<evidence type="ECO:0000313" key="17">
    <source>
        <dbReference type="Proteomes" id="UP001189792"/>
    </source>
</evidence>
<evidence type="ECO:0000256" key="7">
    <source>
        <dbReference type="ARBA" id="ARBA00023077"/>
    </source>
</evidence>
<dbReference type="Proteomes" id="UP001190491">
    <property type="component" value="Unassembled WGS sequence"/>
</dbReference>
<dbReference type="EMBL" id="CAUDKO010000013">
    <property type="protein sequence ID" value="CAJ0892255.1"/>
    <property type="molecule type" value="Genomic_DNA"/>
</dbReference>
<dbReference type="AlphaFoldDB" id="A0AAD2C267"/>
<evidence type="ECO:0000256" key="8">
    <source>
        <dbReference type="ARBA" id="ARBA00023136"/>
    </source>
</evidence>
<dbReference type="PANTHER" id="PTHR30069:SF29">
    <property type="entry name" value="HEMOGLOBIN AND HEMOGLOBIN-HAPTOGLOBIN-BINDING PROTEIN 1-RELATED"/>
    <property type="match status" value="1"/>
</dbReference>
<organism evidence="15 18">
    <name type="scientific">Ralstonia flatus</name>
    <dbReference type="NCBI Taxonomy" id="3058601"/>
    <lineage>
        <taxon>Bacteria</taxon>
        <taxon>Pseudomonadati</taxon>
        <taxon>Pseudomonadota</taxon>
        <taxon>Betaproteobacteria</taxon>
        <taxon>Burkholderiales</taxon>
        <taxon>Burkholderiaceae</taxon>
        <taxon>Ralstonia</taxon>
    </lineage>
</organism>
<dbReference type="PROSITE" id="PS52016">
    <property type="entry name" value="TONB_DEPENDENT_REC_3"/>
    <property type="match status" value="1"/>
</dbReference>
<dbReference type="InterPro" id="IPR037066">
    <property type="entry name" value="Plug_dom_sf"/>
</dbReference>
<sequence length="699" mass="77312">MPPFVVIARALAPGCRRHPSAELSCASPRHLPRTLTESKRIAQMFAVAGTLLSTGALAQTDVADLTALPIEQLMQVQVVTSASKYAQAANEAPANVSVVTAADIKAYGWRTLADILGSLPGLYTNYDRSYNTLGARGFLRAGDYDTRFLLLIDGHRTNDPIFDQAAVGTEAILNVDLIERVEYVPGAGSAVYGSNALFGVINIITKRGRDIDGVQASASTGSANARDARVTWGKRSENGAEWLLSASVNDAPGRDLYFPEFNQPGVSDGVARGMDFDRAKRLFAKGSFGEFGMTFGYVDRTKGVPTAPYDQSFNDPRSRAVDTRHMFNGTWQHAVDDTTDVSARLFWGRYASLGDYTYNPPPAGINRDVFDTAWYGTELKLVTRRIERHTLVMGTELQRDYRDAMRNFDTAPYVSYLDDHRTNNRVGVYVQDQFMLHPDWLLDTGLRYDHTSFTPGIFSPRVGLIWHAAPTTTVKAIYGMAYRAPNDYELNYQTTAPGGQQVAHGLSAERIRTYETVVEQQVAAGGKATLSVFQNNVSNLISQSDDPNTGLLFFSNVARVRTRGAELGYEQNWPGGTRLRTSYSFQRSEDMDSGQTLANSPRHMLKINATAPVWRDDWRAGVEARYISNRLTTTGQVGGYWIANLTLLAGRLAPNLEMSASVYNLFDRRYADPAGPEQPQSAIELDGRAFRLKFTYTFR</sequence>
<keyword evidence="4 11" id="KW-1134">Transmembrane beta strand</keyword>
<dbReference type="GO" id="GO:0015344">
    <property type="term" value="F:siderophore uptake transmembrane transporter activity"/>
    <property type="evidence" value="ECO:0007669"/>
    <property type="project" value="TreeGrafter"/>
</dbReference>
<evidence type="ECO:0000256" key="2">
    <source>
        <dbReference type="ARBA" id="ARBA00009810"/>
    </source>
</evidence>
<feature type="domain" description="TonB-dependent receptor-like beta-barrel" evidence="13">
    <location>
        <begin position="296"/>
        <end position="665"/>
    </location>
</feature>
<comment type="subcellular location">
    <subcellularLocation>
        <location evidence="1 11">Cell outer membrane</location>
        <topology evidence="1 11">Multi-pass membrane protein</topology>
    </subcellularLocation>
</comment>
<evidence type="ECO:0000256" key="6">
    <source>
        <dbReference type="ARBA" id="ARBA00022729"/>
    </source>
</evidence>
<keyword evidence="7 12" id="KW-0798">TonB box</keyword>
<evidence type="ECO:0000259" key="14">
    <source>
        <dbReference type="Pfam" id="PF07715"/>
    </source>
</evidence>
<dbReference type="SUPFAM" id="SSF56935">
    <property type="entry name" value="Porins"/>
    <property type="match status" value="1"/>
</dbReference>
<gene>
    <name evidence="15" type="primary">btuB_4</name>
    <name evidence="16" type="ORF">R77564_04731</name>
    <name evidence="15" type="ORF">R77567_04344</name>
</gene>
<keyword evidence="9" id="KW-0675">Receptor</keyword>
<evidence type="ECO:0000256" key="4">
    <source>
        <dbReference type="ARBA" id="ARBA00022452"/>
    </source>
</evidence>
<dbReference type="InterPro" id="IPR012910">
    <property type="entry name" value="Plug_dom"/>
</dbReference>
<evidence type="ECO:0000256" key="12">
    <source>
        <dbReference type="RuleBase" id="RU003357"/>
    </source>
</evidence>
<evidence type="ECO:0000313" key="18">
    <source>
        <dbReference type="Proteomes" id="UP001190491"/>
    </source>
</evidence>
<keyword evidence="5 11" id="KW-0812">Transmembrane</keyword>
<dbReference type="Pfam" id="PF07715">
    <property type="entry name" value="Plug"/>
    <property type="match status" value="1"/>
</dbReference>
<keyword evidence="17" id="KW-1185">Reference proteome</keyword>
<dbReference type="EMBL" id="CAUDLI010000013">
    <property type="protein sequence ID" value="CAJ0902413.1"/>
    <property type="molecule type" value="Genomic_DNA"/>
</dbReference>
<reference evidence="15 17" key="1">
    <citation type="submission" date="2023-07" db="EMBL/GenBank/DDBJ databases">
        <authorList>
            <person name="Peeters C."/>
        </authorList>
    </citation>
    <scope>NUCLEOTIDE SEQUENCE</scope>
    <source>
        <strain evidence="16 17">LMG 32965</strain>
        <strain evidence="15">R-77567</strain>
    </source>
</reference>
<keyword evidence="10 11" id="KW-0998">Cell outer membrane</keyword>
<dbReference type="GO" id="GO:0044718">
    <property type="term" value="P:siderophore transmembrane transport"/>
    <property type="evidence" value="ECO:0007669"/>
    <property type="project" value="TreeGrafter"/>
</dbReference>
<accession>A0AAD2C267</accession>
<evidence type="ECO:0000256" key="9">
    <source>
        <dbReference type="ARBA" id="ARBA00023170"/>
    </source>
</evidence>
<proteinExistence type="inferred from homology"/>
<dbReference type="PANTHER" id="PTHR30069">
    <property type="entry name" value="TONB-DEPENDENT OUTER MEMBRANE RECEPTOR"/>
    <property type="match status" value="1"/>
</dbReference>
<dbReference type="InterPro" id="IPR039426">
    <property type="entry name" value="TonB-dep_rcpt-like"/>
</dbReference>
<evidence type="ECO:0000256" key="1">
    <source>
        <dbReference type="ARBA" id="ARBA00004571"/>
    </source>
</evidence>
<evidence type="ECO:0000256" key="10">
    <source>
        <dbReference type="ARBA" id="ARBA00023237"/>
    </source>
</evidence>
<dbReference type="Gene3D" id="2.170.130.10">
    <property type="entry name" value="TonB-dependent receptor, plug domain"/>
    <property type="match status" value="1"/>
</dbReference>
<dbReference type="Proteomes" id="UP001189792">
    <property type="component" value="Unassembled WGS sequence"/>
</dbReference>